<dbReference type="Proteomes" id="UP001174208">
    <property type="component" value="Unassembled WGS sequence"/>
</dbReference>
<keyword evidence="1" id="KW-0732">Signal</keyword>
<proteinExistence type="predicted"/>
<comment type="caution">
    <text evidence="2">The sequence shown here is derived from an EMBL/GenBank/DDBJ whole genome shotgun (WGS) entry which is preliminary data.</text>
</comment>
<evidence type="ECO:0008006" key="4">
    <source>
        <dbReference type="Google" id="ProtNLM"/>
    </source>
</evidence>
<evidence type="ECO:0000313" key="3">
    <source>
        <dbReference type="Proteomes" id="UP001174208"/>
    </source>
</evidence>
<reference evidence="2" key="1">
    <citation type="submission" date="2023-06" db="EMBL/GenBank/DDBJ databases">
        <title>MT1 and MT2 Draft Genomes of Novel Species.</title>
        <authorList>
            <person name="Venkateswaran K."/>
        </authorList>
    </citation>
    <scope>NUCLEOTIDE SEQUENCE</scope>
    <source>
        <strain evidence="2">F6_8S_P_1B</strain>
    </source>
</reference>
<organism evidence="2 3">
    <name type="scientific">Leifsonia williamsii</name>
    <dbReference type="NCBI Taxonomy" id="3035919"/>
    <lineage>
        <taxon>Bacteria</taxon>
        <taxon>Bacillati</taxon>
        <taxon>Actinomycetota</taxon>
        <taxon>Actinomycetes</taxon>
        <taxon>Micrococcales</taxon>
        <taxon>Microbacteriaceae</taxon>
        <taxon>Leifsonia</taxon>
    </lineage>
</organism>
<name>A0ABT8KG07_9MICO</name>
<keyword evidence="3" id="KW-1185">Reference proteome</keyword>
<protein>
    <recommendedName>
        <fullName evidence="4">DUF4402 domain-containing protein</fullName>
    </recommendedName>
</protein>
<feature type="signal peptide" evidence="1">
    <location>
        <begin position="1"/>
        <end position="18"/>
    </location>
</feature>
<evidence type="ECO:0000313" key="2">
    <source>
        <dbReference type="EMBL" id="MDN4616395.1"/>
    </source>
</evidence>
<dbReference type="EMBL" id="JAROCF010000002">
    <property type="protein sequence ID" value="MDN4616395.1"/>
    <property type="molecule type" value="Genomic_DNA"/>
</dbReference>
<gene>
    <name evidence="2" type="ORF">P5G50_18260</name>
</gene>
<evidence type="ECO:0000256" key="1">
    <source>
        <dbReference type="SAM" id="SignalP"/>
    </source>
</evidence>
<accession>A0ABT8KG07</accession>
<sequence>MSLSLTAAAAQSMGSALATAIGASSTIKIYSGSKPATPETAATGTLLVTVPVSGSFTSSGGVLTASDPAAANPSASGTAGYFRVATSGGTAIFDGTVTATGGGGDMTLGSTSINTGVPVDLGVPTFTVPVS</sequence>
<feature type="chain" id="PRO_5045055068" description="DUF4402 domain-containing protein" evidence="1">
    <location>
        <begin position="19"/>
        <end position="131"/>
    </location>
</feature>
<dbReference type="RefSeq" id="WP_301209574.1">
    <property type="nucleotide sequence ID" value="NZ_JAROCF010000002.1"/>
</dbReference>